<evidence type="ECO:0000313" key="2">
    <source>
        <dbReference type="EMBL" id="TKK64929.1"/>
    </source>
</evidence>
<protein>
    <submittedName>
        <fullName evidence="2">Uncharacterized protein</fullName>
    </submittedName>
</protein>
<accession>A0A4U3KT91</accession>
<evidence type="ECO:0000256" key="1">
    <source>
        <dbReference type="SAM" id="Phobius"/>
    </source>
</evidence>
<dbReference type="AlphaFoldDB" id="A0A4U3KT91"/>
<comment type="caution">
    <text evidence="2">The sequence shown here is derived from an EMBL/GenBank/DDBJ whole genome shotgun (WGS) entry which is preliminary data.</text>
</comment>
<keyword evidence="1" id="KW-0812">Transmembrane</keyword>
<reference evidence="2 3" key="1">
    <citation type="submission" date="2019-05" db="EMBL/GenBank/DDBJ databases">
        <title>Panacibacter sp. strain 17mud1-8 Genome sequencing and assembly.</title>
        <authorList>
            <person name="Chhetri G."/>
        </authorList>
    </citation>
    <scope>NUCLEOTIDE SEQUENCE [LARGE SCALE GENOMIC DNA]</scope>
    <source>
        <strain evidence="2 3">17mud1-8</strain>
    </source>
</reference>
<keyword evidence="1" id="KW-0472">Membrane</keyword>
<feature type="transmembrane region" description="Helical" evidence="1">
    <location>
        <begin position="83"/>
        <end position="99"/>
    </location>
</feature>
<sequence>MNYDYTQSDLSRSILGGLFSGIVATVLNIIFVYSYRFFSGFEDFQGFDLTVIVFGTLLLSLACGVVFYLFVHYLRRGITTYRIAVLIITILIIYLGLTLRQSIVGEVPMDFRIIVIATQTVIGGLAAFLIPYLFRHDSLIS</sequence>
<dbReference type="RefSeq" id="WP_137263858.1">
    <property type="nucleotide sequence ID" value="NZ_SZQL01000026.1"/>
</dbReference>
<gene>
    <name evidence="2" type="ORF">FC093_21375</name>
</gene>
<feature type="transmembrane region" description="Helical" evidence="1">
    <location>
        <begin position="47"/>
        <end position="71"/>
    </location>
</feature>
<dbReference type="EMBL" id="SZQL01000026">
    <property type="protein sequence ID" value="TKK64929.1"/>
    <property type="molecule type" value="Genomic_DNA"/>
</dbReference>
<feature type="transmembrane region" description="Helical" evidence="1">
    <location>
        <begin position="12"/>
        <end position="35"/>
    </location>
</feature>
<dbReference type="OrthoDB" id="665804at2"/>
<organism evidence="2 3">
    <name type="scientific">Ilyomonas limi</name>
    <dbReference type="NCBI Taxonomy" id="2575867"/>
    <lineage>
        <taxon>Bacteria</taxon>
        <taxon>Pseudomonadati</taxon>
        <taxon>Bacteroidota</taxon>
        <taxon>Chitinophagia</taxon>
        <taxon>Chitinophagales</taxon>
        <taxon>Chitinophagaceae</taxon>
        <taxon>Ilyomonas</taxon>
    </lineage>
</organism>
<evidence type="ECO:0000313" key="3">
    <source>
        <dbReference type="Proteomes" id="UP000305848"/>
    </source>
</evidence>
<feature type="transmembrane region" description="Helical" evidence="1">
    <location>
        <begin position="111"/>
        <end position="134"/>
    </location>
</feature>
<keyword evidence="1" id="KW-1133">Transmembrane helix</keyword>
<proteinExistence type="predicted"/>
<name>A0A4U3KT91_9BACT</name>
<dbReference type="Proteomes" id="UP000305848">
    <property type="component" value="Unassembled WGS sequence"/>
</dbReference>
<keyword evidence="3" id="KW-1185">Reference proteome</keyword>